<accession>A0A0A1MDF2</accession>
<dbReference type="GO" id="GO:0008982">
    <property type="term" value="F:protein-N(PI)-phosphohistidine-sugar phosphotransferase activity"/>
    <property type="evidence" value="ECO:0007669"/>
    <property type="project" value="InterPro"/>
</dbReference>
<protein>
    <submittedName>
        <fullName evidence="2">PTS system glucitol/sorbitol-specific transporter subunit IIA</fullName>
    </submittedName>
</protein>
<dbReference type="STRING" id="545501.BN997_03292"/>
<dbReference type="Gene3D" id="2.40.33.40">
    <property type="entry name" value="Phosphotransferase system, glucitol/sorbitol-specific IIA component"/>
    <property type="match status" value="1"/>
</dbReference>
<dbReference type="SUPFAM" id="SSF141530">
    <property type="entry name" value="PTSIIA/GutA-like"/>
    <property type="match status" value="1"/>
</dbReference>
<dbReference type="Proteomes" id="UP000040453">
    <property type="component" value="Unassembled WGS sequence"/>
</dbReference>
<dbReference type="PANTHER" id="PTHR40398:SF1">
    <property type="entry name" value="PTS SYSTEM GLUCITOL_SORBITOL-SPECIFIC EIIA COMPONENT"/>
    <property type="match status" value="1"/>
</dbReference>
<dbReference type="GO" id="GO:0009401">
    <property type="term" value="P:phosphoenolpyruvate-dependent sugar phosphotransferase system"/>
    <property type="evidence" value="ECO:0007669"/>
    <property type="project" value="InterPro"/>
</dbReference>
<dbReference type="RefSeq" id="WP_042533640.1">
    <property type="nucleotide sequence ID" value="NZ_CAXOIH010000017.1"/>
</dbReference>
<evidence type="ECO:0000313" key="2">
    <source>
        <dbReference type="EMBL" id="CEI83385.1"/>
    </source>
</evidence>
<organism evidence="2 3">
    <name type="scientific">Oceanobacillus oncorhynchi</name>
    <dbReference type="NCBI Taxonomy" id="545501"/>
    <lineage>
        <taxon>Bacteria</taxon>
        <taxon>Bacillati</taxon>
        <taxon>Bacillota</taxon>
        <taxon>Bacilli</taxon>
        <taxon>Bacillales</taxon>
        <taxon>Bacillaceae</taxon>
        <taxon>Oceanobacillus</taxon>
    </lineage>
</organism>
<reference evidence="2 3" key="1">
    <citation type="submission" date="2014-11" db="EMBL/GenBank/DDBJ databases">
        <authorList>
            <person name="Urmite Genomes Urmite Genomes"/>
        </authorList>
    </citation>
    <scope>NUCLEOTIDE SEQUENCE [LARGE SCALE GENOMIC DNA]</scope>
    <source>
        <strain evidence="2 3">Oc5</strain>
    </source>
</reference>
<keyword evidence="3" id="KW-1185">Reference proteome</keyword>
<feature type="modified residue" description="Phosphohistidine; by HPr" evidence="1">
    <location>
        <position position="44"/>
    </location>
</feature>
<name>A0A0A1MDF2_9BACI</name>
<dbReference type="PANTHER" id="PTHR40398">
    <property type="entry name" value="PTS SYSTEM GLUCITOL/SORBITOL-SPECIFIC EIIA COMPONENT"/>
    <property type="match status" value="1"/>
</dbReference>
<dbReference type="EMBL" id="CDGG01000001">
    <property type="protein sequence ID" value="CEI83385.1"/>
    <property type="molecule type" value="Genomic_DNA"/>
</dbReference>
<dbReference type="AlphaFoldDB" id="A0A0A1MDF2"/>
<dbReference type="InterPro" id="IPR004716">
    <property type="entry name" value="PTS_IIA_glucitol/sorbitol-sp"/>
</dbReference>
<evidence type="ECO:0000313" key="3">
    <source>
        <dbReference type="Proteomes" id="UP000040453"/>
    </source>
</evidence>
<dbReference type="GO" id="GO:0005737">
    <property type="term" value="C:cytoplasm"/>
    <property type="evidence" value="ECO:0007669"/>
    <property type="project" value="InterPro"/>
</dbReference>
<gene>
    <name evidence="2" type="ORF">BN997_03292</name>
</gene>
<sequence length="121" mass="13597">MSQLQLDLNVTEVGEDVELMKEEGILILFNNTVPEDLKTIAVIHDGAFHQDIKSGDNMIINGELFRILHVGDKANETLSQLGHATFNFEGETEYDMPGTVYLEKKEIPHIETGSTISFHRL</sequence>
<dbReference type="Pfam" id="PF03829">
    <property type="entry name" value="PTSIIA_gutA"/>
    <property type="match status" value="1"/>
</dbReference>
<proteinExistence type="predicted"/>
<dbReference type="InterPro" id="IPR036665">
    <property type="entry name" value="PTS_IIA_glucitol/sorbitol_sf"/>
</dbReference>
<dbReference type="OrthoDB" id="5113885at2"/>
<dbReference type="GO" id="GO:0016301">
    <property type="term" value="F:kinase activity"/>
    <property type="evidence" value="ECO:0007669"/>
    <property type="project" value="TreeGrafter"/>
</dbReference>
<dbReference type="PROSITE" id="PS51097">
    <property type="entry name" value="PTS_EIIA_TYPE_5"/>
    <property type="match status" value="1"/>
</dbReference>
<evidence type="ECO:0000256" key="1">
    <source>
        <dbReference type="PROSITE-ProRule" id="PRU00420"/>
    </source>
</evidence>